<evidence type="ECO:0000313" key="1">
    <source>
        <dbReference type="EMBL" id="SDE30335.1"/>
    </source>
</evidence>
<sequence>MPALPRAAICSTQSISCVQIHPADGSEPQVAVPFQTGTIRQVLVLSGTEVLVFAPNAGLAVYDLTERRVTRRTRFLAPWGTSLVRMDAGRAVTFGLDCISVWRLDTLEQEVAFSSFRRRDGDLWGPVTEADGPVDPDTAPPEGLPLNLGTLAGTGRELVGVFSGHARLGQPDQGIWRIATDPWRATFHAIKDPSFRDRNRNQRRLRWLSPDGRFALRSDYATLPVAGTPKGAPGGRLGGTLRAFGRRGVSKPSDDHGPPRVGLTLELWRIDGGSPVAERSLVVRMLSEADLGWVRQTPAFEGLLPRLHTLGREFQKQPLVLPSDPEALSALEETLAPLRALHGFLDDVLWAPSGDAFWVKFASSDVRGVRLDGHVTPLFRFEHWPHDGTRTQTSWHDKLSLSWRNDNTLALGHPSFGWTLLHVDGIEWAPPEDGGAPDSRATVLVPDTPDTVLPPCDDRLNSEAVERVTKTPIAALPAFTAPAVIETLDALTHRIETDVDSLLWGNDLALTTHLNFDVGGAVWDEERFFRGLIEANLVDAAPALRRLLLAWVRHPEANRLQEAYADDLTGGFGRALQTLMCLDPDSLDVFRLYLKWRDTEHECSAHQVAFPAYLERFGWRDEATIRAGTALMVDLMAGGHRGPSGPWFEPGYWERVSAMMSPERFAALVAEDMATMVDKEITPEEEADGVVDEFTEQVLDALRECLSPDDPFQAAVAQLL</sequence>
<dbReference type="STRING" id="69960.SAMN05421720_105169"/>
<name>A0A1G7BVT3_9PROT</name>
<dbReference type="OrthoDB" id="7604960at2"/>
<organism evidence="1 2">
    <name type="scientific">Rhodospira trueperi</name>
    <dbReference type="NCBI Taxonomy" id="69960"/>
    <lineage>
        <taxon>Bacteria</taxon>
        <taxon>Pseudomonadati</taxon>
        <taxon>Pseudomonadota</taxon>
        <taxon>Alphaproteobacteria</taxon>
        <taxon>Rhodospirillales</taxon>
        <taxon>Rhodospirillaceae</taxon>
        <taxon>Rhodospira</taxon>
    </lineage>
</organism>
<keyword evidence="2" id="KW-1185">Reference proteome</keyword>
<proteinExistence type="predicted"/>
<reference evidence="1 2" key="1">
    <citation type="submission" date="2016-10" db="EMBL/GenBank/DDBJ databases">
        <authorList>
            <person name="de Groot N.N."/>
        </authorList>
    </citation>
    <scope>NUCLEOTIDE SEQUENCE [LARGE SCALE GENOMIC DNA]</scope>
    <source>
        <strain evidence="1 2">ATCC 700224</strain>
    </source>
</reference>
<dbReference type="EMBL" id="FNAP01000005">
    <property type="protein sequence ID" value="SDE30335.1"/>
    <property type="molecule type" value="Genomic_DNA"/>
</dbReference>
<dbReference type="Proteomes" id="UP000199412">
    <property type="component" value="Unassembled WGS sequence"/>
</dbReference>
<accession>A0A1G7BVT3</accession>
<gene>
    <name evidence="1" type="ORF">SAMN05421720_105169</name>
</gene>
<evidence type="ECO:0000313" key="2">
    <source>
        <dbReference type="Proteomes" id="UP000199412"/>
    </source>
</evidence>
<dbReference type="AlphaFoldDB" id="A0A1G7BVT3"/>
<protein>
    <submittedName>
        <fullName evidence="1">Uncharacterized protein</fullName>
    </submittedName>
</protein>
<dbReference type="RefSeq" id="WP_092785223.1">
    <property type="nucleotide sequence ID" value="NZ_FNAP01000005.1"/>
</dbReference>